<dbReference type="OrthoDB" id="420564at2759"/>
<accession>A0A8H6G0R9</accession>
<protein>
    <recommendedName>
        <fullName evidence="4">Geranylgeranyl pyrophosphate synthetase</fullName>
    </recommendedName>
</protein>
<evidence type="ECO:0000313" key="3">
    <source>
        <dbReference type="Proteomes" id="UP000578531"/>
    </source>
</evidence>
<dbReference type="PANTHER" id="PTHR35179">
    <property type="entry name" value="PROTEIN CBG02620"/>
    <property type="match status" value="1"/>
</dbReference>
<dbReference type="GeneID" id="59285229"/>
<comment type="caution">
    <text evidence="2">The sequence shown here is derived from an EMBL/GenBank/DDBJ whole genome shotgun (WGS) entry which is preliminary data.</text>
</comment>
<sequence>MKMATTINVVKPEPTNDGQDPPKILNFETVASYNWLDEPTPTILVPGTPPIWVPPQISPALKPDIGGRYIDQNADRTPGSPLQALIHAVQTCQPDFDFTNVDIVTDRKPVRCLLGFVNAEPVAFKFGITVVGNTALFTRMEERTRDQPSRRYNGYRDAFEQQYTRISASAARSTSHHRVVKYDFADQTILVRYAVDAYLGDLAKALMHADGIENADPGPLVKQRENMNIEGNPPSKTLSSNTPVTVIDGGRHIPHAATLELTTRTKHSQAPDSIEQKLPDFWISQTLNYHLCLHRETKEKASHSTIFHRIRLIPMGDLLLDWEKTNAEKLRALGHVLRQVIEAAKELGGSCIVSSDKSEGASLKVSRAEEDEVPALPKDMRSLFLPIKNEAVDVPMKQEEVAGQDGTRKRKSGTEHAPELTGSPPARRTALNSISRTPGEVTVPIEDGGVTKTASTRAYDGTRKRKLDAEDAPELTDWPPARRRALISVLSTSEEVVTTIKEEEPSVKIKNEPVDTEMAL</sequence>
<dbReference type="RefSeq" id="XP_037167590.1">
    <property type="nucleotide sequence ID" value="XM_037305488.1"/>
</dbReference>
<dbReference type="PANTHER" id="PTHR35179:SF2">
    <property type="entry name" value="START DOMAIN-CONTAINING PROTEIN"/>
    <property type="match status" value="1"/>
</dbReference>
<dbReference type="Proteomes" id="UP000578531">
    <property type="component" value="Unassembled WGS sequence"/>
</dbReference>
<name>A0A8H6G0R9_9LECA</name>
<reference evidence="2 3" key="1">
    <citation type="journal article" date="2020" name="Genomics">
        <title>Complete, high-quality genomes from long-read metagenomic sequencing of two wolf lichen thalli reveals enigmatic genome architecture.</title>
        <authorList>
            <person name="McKenzie S.K."/>
            <person name="Walston R.F."/>
            <person name="Allen J.L."/>
        </authorList>
    </citation>
    <scope>NUCLEOTIDE SEQUENCE [LARGE SCALE GENOMIC DNA]</scope>
    <source>
        <strain evidence="2">WasteWater2</strain>
    </source>
</reference>
<proteinExistence type="predicted"/>
<organism evidence="2 3">
    <name type="scientific">Letharia columbiana</name>
    <dbReference type="NCBI Taxonomy" id="112416"/>
    <lineage>
        <taxon>Eukaryota</taxon>
        <taxon>Fungi</taxon>
        <taxon>Dikarya</taxon>
        <taxon>Ascomycota</taxon>
        <taxon>Pezizomycotina</taxon>
        <taxon>Lecanoromycetes</taxon>
        <taxon>OSLEUM clade</taxon>
        <taxon>Lecanoromycetidae</taxon>
        <taxon>Lecanorales</taxon>
        <taxon>Lecanorineae</taxon>
        <taxon>Parmeliaceae</taxon>
        <taxon>Letharia</taxon>
    </lineage>
</organism>
<feature type="region of interest" description="Disordered" evidence="1">
    <location>
        <begin position="396"/>
        <end position="449"/>
    </location>
</feature>
<evidence type="ECO:0000256" key="1">
    <source>
        <dbReference type="SAM" id="MobiDB-lite"/>
    </source>
</evidence>
<dbReference type="EMBL" id="JACCJC010000010">
    <property type="protein sequence ID" value="KAF6238283.1"/>
    <property type="molecule type" value="Genomic_DNA"/>
</dbReference>
<dbReference type="AlphaFoldDB" id="A0A8H6G0R9"/>
<evidence type="ECO:0008006" key="4">
    <source>
        <dbReference type="Google" id="ProtNLM"/>
    </source>
</evidence>
<gene>
    <name evidence="2" type="ORF">HO173_003563</name>
</gene>
<feature type="region of interest" description="Disordered" evidence="1">
    <location>
        <begin position="1"/>
        <end position="22"/>
    </location>
</feature>
<evidence type="ECO:0000313" key="2">
    <source>
        <dbReference type="EMBL" id="KAF6238283.1"/>
    </source>
</evidence>
<keyword evidence="3" id="KW-1185">Reference proteome</keyword>